<dbReference type="InterPro" id="IPR036179">
    <property type="entry name" value="Ig-like_dom_sf"/>
</dbReference>
<dbReference type="Pfam" id="PF07679">
    <property type="entry name" value="I-set"/>
    <property type="match status" value="3"/>
</dbReference>
<dbReference type="InterPro" id="IPR036116">
    <property type="entry name" value="FN3_sf"/>
</dbReference>
<feature type="domain" description="Fibronectin type-III" evidence="4">
    <location>
        <begin position="595"/>
        <end position="683"/>
    </location>
</feature>
<dbReference type="Pfam" id="PF00041">
    <property type="entry name" value="fn3"/>
    <property type="match status" value="5"/>
</dbReference>
<dbReference type="FunFam" id="2.60.40.10:FF:001232">
    <property type="entry name" value="Immunoglobulin-like and fibronectin type III domain-containing 1"/>
    <property type="match status" value="1"/>
</dbReference>
<dbReference type="Gene3D" id="2.60.40.10">
    <property type="entry name" value="Immunoglobulins"/>
    <property type="match status" value="9"/>
</dbReference>
<dbReference type="PRINTS" id="PR00014">
    <property type="entry name" value="FNTYPEIII"/>
</dbReference>
<accession>C3Z0D3</accession>
<protein>
    <recommendedName>
        <fullName evidence="6">Titin</fullName>
    </recommendedName>
</protein>
<feature type="non-terminal residue" evidence="5">
    <location>
        <position position="1"/>
    </location>
</feature>
<dbReference type="InParanoid" id="C3Z0D3"/>
<dbReference type="AlphaFoldDB" id="C3Z0D3"/>
<dbReference type="SUPFAM" id="SSF48726">
    <property type="entry name" value="Immunoglobulin"/>
    <property type="match status" value="3"/>
</dbReference>
<keyword evidence="2" id="KW-0393">Immunoglobulin domain</keyword>
<dbReference type="FunFam" id="2.60.40.10:FF:000031">
    <property type="entry name" value="Myosin-binding protein C, slow type"/>
    <property type="match status" value="1"/>
</dbReference>
<dbReference type="InterPro" id="IPR003599">
    <property type="entry name" value="Ig_sub"/>
</dbReference>
<dbReference type="PANTHER" id="PTHR14340">
    <property type="entry name" value="MICROFIBRIL-ASSOCIATED GLYCOPROTEIN 3"/>
    <property type="match status" value="1"/>
</dbReference>
<reference evidence="5" key="1">
    <citation type="journal article" date="2008" name="Nature">
        <title>The amphioxus genome and the evolution of the chordate karyotype.</title>
        <authorList>
            <consortium name="US DOE Joint Genome Institute (JGI-PGF)"/>
            <person name="Putnam N.H."/>
            <person name="Butts T."/>
            <person name="Ferrier D.E.K."/>
            <person name="Furlong R.F."/>
            <person name="Hellsten U."/>
            <person name="Kawashima T."/>
            <person name="Robinson-Rechavi M."/>
            <person name="Shoguchi E."/>
            <person name="Terry A."/>
            <person name="Yu J.-K."/>
            <person name="Benito-Gutierrez E.L."/>
            <person name="Dubchak I."/>
            <person name="Garcia-Fernandez J."/>
            <person name="Gibson-Brown J.J."/>
            <person name="Grigoriev I.V."/>
            <person name="Horton A.C."/>
            <person name="de Jong P.J."/>
            <person name="Jurka J."/>
            <person name="Kapitonov V.V."/>
            <person name="Kohara Y."/>
            <person name="Kuroki Y."/>
            <person name="Lindquist E."/>
            <person name="Lucas S."/>
            <person name="Osoegawa K."/>
            <person name="Pennacchio L.A."/>
            <person name="Salamov A.A."/>
            <person name="Satou Y."/>
            <person name="Sauka-Spengler T."/>
            <person name="Schmutz J."/>
            <person name="Shin-I T."/>
            <person name="Toyoda A."/>
            <person name="Bronner-Fraser M."/>
            <person name="Fujiyama A."/>
            <person name="Holland L.Z."/>
            <person name="Holland P.W.H."/>
            <person name="Satoh N."/>
            <person name="Rokhsar D.S."/>
        </authorList>
    </citation>
    <scope>NUCLEOTIDE SEQUENCE [LARGE SCALE GENOMIC DNA]</scope>
    <source>
        <strain evidence="5">S238N-H82</strain>
        <tissue evidence="5">Testes</tissue>
    </source>
</reference>
<evidence type="ECO:0000259" key="3">
    <source>
        <dbReference type="PROSITE" id="PS50835"/>
    </source>
</evidence>
<dbReference type="eggNOG" id="KOG0613">
    <property type="taxonomic scope" value="Eukaryota"/>
</dbReference>
<feature type="domain" description="Fibronectin type-III" evidence="4">
    <location>
        <begin position="193"/>
        <end position="287"/>
    </location>
</feature>
<evidence type="ECO:0008006" key="6">
    <source>
        <dbReference type="Google" id="ProtNLM"/>
    </source>
</evidence>
<dbReference type="FunCoup" id="C3Z0D3">
    <property type="interactions" value="3"/>
</dbReference>
<dbReference type="PROSITE" id="PS50853">
    <property type="entry name" value="FN3"/>
    <property type="match status" value="6"/>
</dbReference>
<evidence type="ECO:0000256" key="1">
    <source>
        <dbReference type="ARBA" id="ARBA00022737"/>
    </source>
</evidence>
<dbReference type="PANTHER" id="PTHR14340:SF9">
    <property type="entry name" value="FIBRONECTIN TYPE-III DOMAIN-CONTAINING PROTEIN"/>
    <property type="match status" value="1"/>
</dbReference>
<organism>
    <name type="scientific">Branchiostoma floridae</name>
    <name type="common">Florida lancelet</name>
    <name type="synonym">Amphioxus</name>
    <dbReference type="NCBI Taxonomy" id="7739"/>
    <lineage>
        <taxon>Eukaryota</taxon>
        <taxon>Metazoa</taxon>
        <taxon>Chordata</taxon>
        <taxon>Cephalochordata</taxon>
        <taxon>Leptocardii</taxon>
        <taxon>Amphioxiformes</taxon>
        <taxon>Branchiostomatidae</taxon>
        <taxon>Branchiostoma</taxon>
    </lineage>
</organism>
<feature type="domain" description="Ig-like" evidence="3">
    <location>
        <begin position="97"/>
        <end position="186"/>
    </location>
</feature>
<dbReference type="FunFam" id="2.60.40.10:FF:000002">
    <property type="entry name" value="Titin a"/>
    <property type="match status" value="2"/>
</dbReference>
<gene>
    <name evidence="5" type="ORF">BRAFLDRAFT_221330</name>
</gene>
<keyword evidence="1" id="KW-0677">Repeat</keyword>
<proteinExistence type="predicted"/>
<dbReference type="InterPro" id="IPR003961">
    <property type="entry name" value="FN3_dom"/>
</dbReference>
<feature type="domain" description="Fibronectin type-III" evidence="4">
    <location>
        <begin position="1"/>
        <end position="97"/>
    </location>
</feature>
<dbReference type="SMART" id="SM00060">
    <property type="entry name" value="FN3"/>
    <property type="match status" value="6"/>
</dbReference>
<dbReference type="SUPFAM" id="SSF49265">
    <property type="entry name" value="Fibronectin type III"/>
    <property type="match status" value="3"/>
</dbReference>
<dbReference type="InterPro" id="IPR013783">
    <property type="entry name" value="Ig-like_fold"/>
</dbReference>
<dbReference type="FunFam" id="2.60.40.10:FF:000012">
    <property type="entry name" value="titin isoform X1"/>
    <property type="match status" value="1"/>
</dbReference>
<dbReference type="FunFam" id="2.60.40.10:FF:002294">
    <property type="entry name" value="Immunoglobulin-like and fibronectin type III domain-containing 1, tandem duplicate 3"/>
    <property type="match status" value="2"/>
</dbReference>
<evidence type="ECO:0000313" key="5">
    <source>
        <dbReference type="EMBL" id="EEN53981.1"/>
    </source>
</evidence>
<dbReference type="PROSITE" id="PS50835">
    <property type="entry name" value="IG_LIKE"/>
    <property type="match status" value="2"/>
</dbReference>
<dbReference type="SMART" id="SM00409">
    <property type="entry name" value="IG"/>
    <property type="match status" value="3"/>
</dbReference>
<evidence type="ECO:0000259" key="4">
    <source>
        <dbReference type="PROSITE" id="PS50853"/>
    </source>
</evidence>
<feature type="domain" description="Fibronectin type-III" evidence="4">
    <location>
        <begin position="293"/>
        <end position="389"/>
    </location>
</feature>
<dbReference type="CDD" id="cd00063">
    <property type="entry name" value="FN3"/>
    <property type="match status" value="6"/>
</dbReference>
<dbReference type="STRING" id="7739.C3Z0D3"/>
<evidence type="ECO:0000256" key="2">
    <source>
        <dbReference type="ARBA" id="ARBA00023319"/>
    </source>
</evidence>
<dbReference type="InterPro" id="IPR007110">
    <property type="entry name" value="Ig-like_dom"/>
</dbReference>
<sequence length="893" mass="99261">SEITRSGCDLHWMVPEDDGGSPVTHYILEKAVSPKPRIISGYTVKCCVSYDIKVTSHEVRDLVGYENYSFRVYAAGVKHISTDCSHAKFPVLVTELPILKLKVDPDIIVKAGETIKLQADYSGKPQPDIAWMMKDVELYTDDHMSVTTTDDTTLLVIKVCERQDRGPYDVIASNVSGKRTETVHVEVIDPPGPPQDPQIHNVTKASLTLLWKDPLEDGGSPITGFWVEQRDSMKRDKWVTITETLEETLCKIPKLTKGNMYMFKVSAQNKIGISDPAETEPVKAESPFGLPGPPVEPKAYDVTKNSLYLVWQRPWSDGGSPIIGYILEKREKGEKLWRKVNRTPHPKSDITLDEMIEDTEMEFQISAVNDVGVGPPADPIGPIRMTDPQGPPDPPINLDLSEPFADSIIIHYAPPLFDGNSPIIGYEIERAVDGTEDWEKCNYDPCPDLSYEVRGLKEGLKYNYRVKARNAVGPSKPSEILGPIEAKDPEIKPSFDLDCLPKDIIVRAGETIKLDIPLQGCPLPEVIWTRDGKPVEEDVRTSMHVTKESGKTSRAELVIVDSARKDKGALTLTLKNKWGEASGVCNVQVLDVPGPPLELFPSQVRRNHSELSWKRPEDDGGSPITNYLVFFREAGRKFWSKSTDACHGLFWQVDGLVEGKEYYYKVHAANKIGEGPPAEIDKIHPPGPCIDFQHTDPRKDSLVLNWKPPKDDGGSKIIGYNVEFTEADKPGEWRAINDYPISVLTTPVLGLTEGTEYIYRVNAQNAAGVGPWVNLPESVLARDPSREPTLELALEGDVVIKAGRPLRLEATYGGRPTPKVSWLKDGVRMDPDDHLHFELTQTFTTVVCGKALRSDTGKYTVTAINDAGRAKGSVNVEVIGRFCHLNNFRCFSI</sequence>
<feature type="domain" description="Fibronectin type-III" evidence="4">
    <location>
        <begin position="394"/>
        <end position="489"/>
    </location>
</feature>
<name>C3Z0D3_BRAFL</name>
<dbReference type="InterPro" id="IPR013098">
    <property type="entry name" value="Ig_I-set"/>
</dbReference>
<feature type="domain" description="Fibronectin type-III" evidence="4">
    <location>
        <begin position="685"/>
        <end position="784"/>
    </location>
</feature>
<feature type="domain" description="Ig-like" evidence="3">
    <location>
        <begin position="788"/>
        <end position="877"/>
    </location>
</feature>
<dbReference type="EMBL" id="GG666568">
    <property type="protein sequence ID" value="EEN53981.1"/>
    <property type="molecule type" value="Genomic_DNA"/>
</dbReference>